<dbReference type="EMBL" id="JAABOO010000001">
    <property type="protein sequence ID" value="NER12784.1"/>
    <property type="molecule type" value="Genomic_DNA"/>
</dbReference>
<organism evidence="2 3">
    <name type="scientific">Leptobacterium flavescens</name>
    <dbReference type="NCBI Taxonomy" id="472055"/>
    <lineage>
        <taxon>Bacteria</taxon>
        <taxon>Pseudomonadati</taxon>
        <taxon>Bacteroidota</taxon>
        <taxon>Flavobacteriia</taxon>
        <taxon>Flavobacteriales</taxon>
        <taxon>Flavobacteriaceae</taxon>
        <taxon>Leptobacterium</taxon>
    </lineage>
</organism>
<dbReference type="Proteomes" id="UP000468581">
    <property type="component" value="Unassembled WGS sequence"/>
</dbReference>
<feature type="domain" description="RES" evidence="1">
    <location>
        <begin position="15"/>
        <end position="140"/>
    </location>
</feature>
<keyword evidence="3" id="KW-1185">Reference proteome</keyword>
<dbReference type="RefSeq" id="WP_163605794.1">
    <property type="nucleotide sequence ID" value="NZ_JAABOO010000001.1"/>
</dbReference>
<reference evidence="2 3" key="1">
    <citation type="submission" date="2020-01" db="EMBL/GenBank/DDBJ databases">
        <title>Leptobacterium flavescens.</title>
        <authorList>
            <person name="Wang G."/>
        </authorList>
    </citation>
    <scope>NUCLEOTIDE SEQUENCE [LARGE SCALE GENOMIC DNA]</scope>
    <source>
        <strain evidence="2 3">KCTC 22160</strain>
    </source>
</reference>
<proteinExistence type="predicted"/>
<gene>
    <name evidence="2" type="ORF">GWK08_04990</name>
</gene>
<name>A0A6P0UHR4_9FLAO</name>
<protein>
    <submittedName>
        <fullName evidence="2">RES domain-containing protein</fullName>
    </submittedName>
</protein>
<accession>A0A6P0UHR4</accession>
<dbReference type="Pfam" id="PF08808">
    <property type="entry name" value="RES"/>
    <property type="match status" value="1"/>
</dbReference>
<comment type="caution">
    <text evidence="2">The sequence shown here is derived from an EMBL/GenBank/DDBJ whole genome shotgun (WGS) entry which is preliminary data.</text>
</comment>
<dbReference type="SMART" id="SM00953">
    <property type="entry name" value="RES"/>
    <property type="match status" value="1"/>
</dbReference>
<dbReference type="InterPro" id="IPR014914">
    <property type="entry name" value="RES_dom"/>
</dbReference>
<sequence length="152" mass="17478">MIVYRIDRNKRKNDLLSGIGAEKVGGRWNKIGTRAVYTSENVSLCYLEIVMHLDISEDLPDDRILVHIEIPDEIEISEEKKLPKNWNSFPYNSGTQEIFTKFCNERKGAVLKVPSAIVGSEYNFVINPLHPDAAKIKIVKIEKFSFDKRLKK</sequence>
<dbReference type="AlphaFoldDB" id="A0A6P0UHR4"/>
<evidence type="ECO:0000313" key="3">
    <source>
        <dbReference type="Proteomes" id="UP000468581"/>
    </source>
</evidence>
<evidence type="ECO:0000313" key="2">
    <source>
        <dbReference type="EMBL" id="NER12784.1"/>
    </source>
</evidence>
<evidence type="ECO:0000259" key="1">
    <source>
        <dbReference type="SMART" id="SM00953"/>
    </source>
</evidence>